<dbReference type="SUPFAM" id="SSF54495">
    <property type="entry name" value="UBC-like"/>
    <property type="match status" value="1"/>
</dbReference>
<proteinExistence type="predicted"/>
<keyword evidence="1" id="KW-0812">Transmembrane</keyword>
<dbReference type="InterPro" id="IPR016135">
    <property type="entry name" value="UBQ-conjugating_enzyme/RWD"/>
</dbReference>
<keyword evidence="1" id="KW-1133">Transmembrane helix</keyword>
<feature type="domain" description="UBC core" evidence="2">
    <location>
        <begin position="5"/>
        <end position="152"/>
    </location>
</feature>
<keyword evidence="4" id="KW-1185">Reference proteome</keyword>
<dbReference type="PROSITE" id="PS50127">
    <property type="entry name" value="UBC_2"/>
    <property type="match status" value="1"/>
</dbReference>
<organism evidence="3 4">
    <name type="scientific">Triparma strigata</name>
    <dbReference type="NCBI Taxonomy" id="1606541"/>
    <lineage>
        <taxon>Eukaryota</taxon>
        <taxon>Sar</taxon>
        <taxon>Stramenopiles</taxon>
        <taxon>Ochrophyta</taxon>
        <taxon>Bolidophyceae</taxon>
        <taxon>Parmales</taxon>
        <taxon>Triparmaceae</taxon>
        <taxon>Triparma</taxon>
    </lineage>
</organism>
<sequence length="204" mass="23358">MATDMCRRRLQREYVSLSKSPLPGIKAIPDPDNILSWHFLLRIPDAPYSNGVYWGVLKFPQTYPLKPPSVLVHTPSGRFKPSRRLCLSMSDYHPETWNPMWSVGTVLLGLQTFWASNDETLGSINASAQTRTRLANESMSWNCRDKKFKMMFDQEYQKFIDEGGKITPENPNDVMDNKSFVFWALGVGFLFLAAVVRMLVGKIF</sequence>
<keyword evidence="1" id="KW-0472">Membrane</keyword>
<dbReference type="InterPro" id="IPR050113">
    <property type="entry name" value="Ub_conjugating_enzyme"/>
</dbReference>
<dbReference type="InterPro" id="IPR000608">
    <property type="entry name" value="UBC"/>
</dbReference>
<evidence type="ECO:0000259" key="2">
    <source>
        <dbReference type="PROSITE" id="PS50127"/>
    </source>
</evidence>
<dbReference type="Proteomes" id="UP001165085">
    <property type="component" value="Unassembled WGS sequence"/>
</dbReference>
<protein>
    <recommendedName>
        <fullName evidence="2">UBC core domain-containing protein</fullName>
    </recommendedName>
</protein>
<name>A0A9W7AGH0_9STRA</name>
<dbReference type="Gene3D" id="3.10.110.10">
    <property type="entry name" value="Ubiquitin Conjugating Enzyme"/>
    <property type="match status" value="1"/>
</dbReference>
<dbReference type="AlphaFoldDB" id="A0A9W7AGH0"/>
<dbReference type="Pfam" id="PF00179">
    <property type="entry name" value="UQ_con"/>
    <property type="match status" value="1"/>
</dbReference>
<evidence type="ECO:0000256" key="1">
    <source>
        <dbReference type="SAM" id="Phobius"/>
    </source>
</evidence>
<evidence type="ECO:0000313" key="3">
    <source>
        <dbReference type="EMBL" id="GMH70156.1"/>
    </source>
</evidence>
<gene>
    <name evidence="3" type="ORF">TrST_g12405</name>
</gene>
<comment type="caution">
    <text evidence="3">The sequence shown here is derived from an EMBL/GenBank/DDBJ whole genome shotgun (WGS) entry which is preliminary data.</text>
</comment>
<dbReference type="EMBL" id="BRXY01000138">
    <property type="protein sequence ID" value="GMH70156.1"/>
    <property type="molecule type" value="Genomic_DNA"/>
</dbReference>
<dbReference type="SMART" id="SM00212">
    <property type="entry name" value="UBCc"/>
    <property type="match status" value="1"/>
</dbReference>
<dbReference type="CDD" id="cd23799">
    <property type="entry name" value="UBCc_UBE2J"/>
    <property type="match status" value="1"/>
</dbReference>
<dbReference type="FunFam" id="3.10.110.10:FF:000109">
    <property type="entry name" value="Ubiquitin-conjugating enzyme E2 J2-like"/>
    <property type="match status" value="1"/>
</dbReference>
<feature type="transmembrane region" description="Helical" evidence="1">
    <location>
        <begin position="180"/>
        <end position="200"/>
    </location>
</feature>
<accession>A0A9W7AGH0</accession>
<reference evidence="4" key="1">
    <citation type="journal article" date="2023" name="Commun. Biol.">
        <title>Genome analysis of Parmales, the sister group of diatoms, reveals the evolutionary specialization of diatoms from phago-mixotrophs to photoautotrophs.</title>
        <authorList>
            <person name="Ban H."/>
            <person name="Sato S."/>
            <person name="Yoshikawa S."/>
            <person name="Yamada K."/>
            <person name="Nakamura Y."/>
            <person name="Ichinomiya M."/>
            <person name="Sato N."/>
            <person name="Blanc-Mathieu R."/>
            <person name="Endo H."/>
            <person name="Kuwata A."/>
            <person name="Ogata H."/>
        </authorList>
    </citation>
    <scope>NUCLEOTIDE SEQUENCE [LARGE SCALE GENOMIC DNA]</scope>
    <source>
        <strain evidence="4">NIES 3701</strain>
    </source>
</reference>
<dbReference type="PANTHER" id="PTHR24067">
    <property type="entry name" value="UBIQUITIN-CONJUGATING ENZYME E2"/>
    <property type="match status" value="1"/>
</dbReference>
<dbReference type="OrthoDB" id="1158011at2759"/>
<evidence type="ECO:0000313" key="4">
    <source>
        <dbReference type="Proteomes" id="UP001165085"/>
    </source>
</evidence>